<evidence type="ECO:0000256" key="7">
    <source>
        <dbReference type="ARBA" id="ARBA00022722"/>
    </source>
</evidence>
<keyword evidence="18" id="KW-0511">Multifunctional enzyme</keyword>
<dbReference type="InterPro" id="IPR036397">
    <property type="entry name" value="RNaseH_sf"/>
</dbReference>
<evidence type="ECO:0000256" key="2">
    <source>
        <dbReference type="ARBA" id="ARBA00010879"/>
    </source>
</evidence>
<dbReference type="InterPro" id="IPR043502">
    <property type="entry name" value="DNA/RNA_pol_sf"/>
</dbReference>
<evidence type="ECO:0000256" key="9">
    <source>
        <dbReference type="ARBA" id="ARBA00022750"/>
    </source>
</evidence>
<evidence type="ECO:0000256" key="1">
    <source>
        <dbReference type="ARBA" id="ARBA00004123"/>
    </source>
</evidence>
<dbReference type="InterPro" id="IPR021109">
    <property type="entry name" value="Peptidase_aspartic_dom_sf"/>
</dbReference>
<dbReference type="Gene3D" id="3.10.10.10">
    <property type="entry name" value="HIV Type 1 Reverse Transcriptase, subunit A, domain 1"/>
    <property type="match status" value="1"/>
</dbReference>
<dbReference type="Pfam" id="PF00385">
    <property type="entry name" value="Chromo"/>
    <property type="match status" value="1"/>
</dbReference>
<keyword evidence="17" id="KW-0233">DNA recombination</keyword>
<keyword evidence="11" id="KW-0378">Hydrolase</keyword>
<evidence type="ECO:0000256" key="20">
    <source>
        <dbReference type="SAM" id="MobiDB-lite"/>
    </source>
</evidence>
<keyword evidence="10" id="KW-0255">Endonuclease</keyword>
<dbReference type="InterPro" id="IPR041588">
    <property type="entry name" value="Integrase_H2C2"/>
</dbReference>
<evidence type="ECO:0000313" key="23">
    <source>
        <dbReference type="EMBL" id="KAI2663531.1"/>
    </source>
</evidence>
<dbReference type="SUPFAM" id="SSF56672">
    <property type="entry name" value="DNA/RNA polymerases"/>
    <property type="match status" value="1"/>
</dbReference>
<dbReference type="Pfam" id="PF17919">
    <property type="entry name" value="RT_RNaseH_2"/>
    <property type="match status" value="1"/>
</dbReference>
<feature type="region of interest" description="Disordered" evidence="20">
    <location>
        <begin position="193"/>
        <end position="213"/>
    </location>
</feature>
<keyword evidence="24" id="KW-1185">Reference proteome</keyword>
<evidence type="ECO:0000256" key="16">
    <source>
        <dbReference type="ARBA" id="ARBA00023125"/>
    </source>
</evidence>
<dbReference type="Pfam" id="PF00665">
    <property type="entry name" value="rve"/>
    <property type="match status" value="1"/>
</dbReference>
<evidence type="ECO:0000256" key="3">
    <source>
        <dbReference type="ARBA" id="ARBA00012180"/>
    </source>
</evidence>
<feature type="compositionally biased region" description="Polar residues" evidence="20">
    <location>
        <begin position="257"/>
        <end position="266"/>
    </location>
</feature>
<keyword evidence="5" id="KW-0808">Transferase</keyword>
<dbReference type="PROSITE" id="PS50013">
    <property type="entry name" value="CHROMO_2"/>
    <property type="match status" value="1"/>
</dbReference>
<dbReference type="EC" id="3.1.26.4" evidence="3"/>
<dbReference type="Proteomes" id="UP000830375">
    <property type="component" value="Unassembled WGS sequence"/>
</dbReference>
<name>A0ABQ8ML08_LABRO</name>
<dbReference type="EMBL" id="JACTAM010000006">
    <property type="protein sequence ID" value="KAI2663531.1"/>
    <property type="molecule type" value="Genomic_DNA"/>
</dbReference>
<dbReference type="Pfam" id="PF00078">
    <property type="entry name" value="RVT_1"/>
    <property type="match status" value="1"/>
</dbReference>
<evidence type="ECO:0000313" key="24">
    <source>
        <dbReference type="Proteomes" id="UP000830375"/>
    </source>
</evidence>
<gene>
    <name evidence="23" type="ORF">H4Q32_012083</name>
</gene>
<feature type="domain" description="Integrase catalytic" evidence="22">
    <location>
        <begin position="969"/>
        <end position="1128"/>
    </location>
</feature>
<evidence type="ECO:0000259" key="22">
    <source>
        <dbReference type="PROSITE" id="PS50994"/>
    </source>
</evidence>
<keyword evidence="15" id="KW-0239">DNA-directed DNA polymerase</keyword>
<dbReference type="InterPro" id="IPR050951">
    <property type="entry name" value="Retrovirus_Pol_polyprotein"/>
</dbReference>
<keyword evidence="6" id="KW-0548">Nucleotidyltransferase</keyword>
<keyword evidence="8" id="KW-0479">Metal-binding</keyword>
<dbReference type="InterPro" id="IPR056924">
    <property type="entry name" value="SH3_Tf2-1"/>
</dbReference>
<dbReference type="PROSITE" id="PS50994">
    <property type="entry name" value="INTEGRASE"/>
    <property type="match status" value="1"/>
</dbReference>
<evidence type="ECO:0000256" key="11">
    <source>
        <dbReference type="ARBA" id="ARBA00022801"/>
    </source>
</evidence>
<reference evidence="23 24" key="1">
    <citation type="submission" date="2022-01" db="EMBL/GenBank/DDBJ databases">
        <title>A high-quality chromosome-level genome assembly of rohu carp, Labeo rohita.</title>
        <authorList>
            <person name="Arick M.A. II"/>
            <person name="Hsu C.-Y."/>
            <person name="Magbanua Z."/>
            <person name="Pechanova O."/>
            <person name="Grover C."/>
            <person name="Miller E."/>
            <person name="Thrash A."/>
            <person name="Ezzel L."/>
            <person name="Alam S."/>
            <person name="Benzie J."/>
            <person name="Hamilton M."/>
            <person name="Karsi A."/>
            <person name="Lawrence M.L."/>
            <person name="Peterson D.G."/>
        </authorList>
    </citation>
    <scope>NUCLEOTIDE SEQUENCE [LARGE SCALE GENOMIC DNA]</scope>
    <source>
        <strain evidence="24">BAU-BD-2019</strain>
        <tissue evidence="23">Blood</tissue>
    </source>
</reference>
<evidence type="ECO:0000256" key="6">
    <source>
        <dbReference type="ARBA" id="ARBA00022695"/>
    </source>
</evidence>
<dbReference type="InterPro" id="IPR016197">
    <property type="entry name" value="Chromo-like_dom_sf"/>
</dbReference>
<evidence type="ECO:0000256" key="13">
    <source>
        <dbReference type="ARBA" id="ARBA00022908"/>
    </source>
</evidence>
<dbReference type="Gene3D" id="3.30.420.10">
    <property type="entry name" value="Ribonuclease H-like superfamily/Ribonuclease H"/>
    <property type="match status" value="1"/>
</dbReference>
<dbReference type="InterPro" id="IPR041577">
    <property type="entry name" value="RT_RNaseH_2"/>
</dbReference>
<protein>
    <recommendedName>
        <fullName evidence="19">Gypsy retrotransposon integrase-like protein 1</fullName>
        <ecNumber evidence="3">3.1.26.4</ecNumber>
    </recommendedName>
</protein>
<feature type="region of interest" description="Disordered" evidence="20">
    <location>
        <begin position="245"/>
        <end position="266"/>
    </location>
</feature>
<dbReference type="Gene3D" id="2.40.50.40">
    <property type="match status" value="1"/>
</dbReference>
<feature type="region of interest" description="Disordered" evidence="20">
    <location>
        <begin position="1322"/>
        <end position="1345"/>
    </location>
</feature>
<comment type="similarity">
    <text evidence="2">Belongs to the beta type-B retroviral polymerase family. HERV class-II K(HML-2) pol subfamily.</text>
</comment>
<dbReference type="Gene3D" id="3.30.70.270">
    <property type="match status" value="3"/>
</dbReference>
<dbReference type="PANTHER" id="PTHR37984:SF5">
    <property type="entry name" value="PROTEIN NYNRIN-LIKE"/>
    <property type="match status" value="1"/>
</dbReference>
<proteinExistence type="inferred from homology"/>
<dbReference type="InterPro" id="IPR000477">
    <property type="entry name" value="RT_dom"/>
</dbReference>
<evidence type="ECO:0000256" key="10">
    <source>
        <dbReference type="ARBA" id="ARBA00022759"/>
    </source>
</evidence>
<dbReference type="SMART" id="SM00298">
    <property type="entry name" value="CHROMO"/>
    <property type="match status" value="1"/>
</dbReference>
<accession>A0ABQ8ML08</accession>
<comment type="subcellular location">
    <subcellularLocation>
        <location evidence="1">Nucleus</location>
    </subcellularLocation>
</comment>
<dbReference type="InterPro" id="IPR043128">
    <property type="entry name" value="Rev_trsase/Diguanyl_cyclase"/>
</dbReference>
<evidence type="ECO:0000256" key="5">
    <source>
        <dbReference type="ARBA" id="ARBA00022679"/>
    </source>
</evidence>
<dbReference type="SUPFAM" id="SSF50630">
    <property type="entry name" value="Acid proteases"/>
    <property type="match status" value="1"/>
</dbReference>
<keyword evidence="9" id="KW-0064">Aspartyl protease</keyword>
<evidence type="ECO:0000256" key="17">
    <source>
        <dbReference type="ARBA" id="ARBA00023172"/>
    </source>
</evidence>
<dbReference type="CDD" id="cd00303">
    <property type="entry name" value="retropepsin_like"/>
    <property type="match status" value="1"/>
</dbReference>
<dbReference type="CDD" id="cd09274">
    <property type="entry name" value="RNase_HI_RT_Ty3"/>
    <property type="match status" value="1"/>
</dbReference>
<dbReference type="Pfam" id="PF24626">
    <property type="entry name" value="SH3_Tf2-1"/>
    <property type="match status" value="1"/>
</dbReference>
<keyword evidence="4" id="KW-0645">Protease</keyword>
<comment type="caution">
    <text evidence="23">The sequence shown here is derived from an EMBL/GenBank/DDBJ whole genome shotgun (WGS) entry which is preliminary data.</text>
</comment>
<dbReference type="CDD" id="cd01647">
    <property type="entry name" value="RT_LTR"/>
    <property type="match status" value="1"/>
</dbReference>
<keyword evidence="7" id="KW-0540">Nuclease</keyword>
<dbReference type="Gene3D" id="2.40.70.10">
    <property type="entry name" value="Acid Proteases"/>
    <property type="match status" value="1"/>
</dbReference>
<dbReference type="InterPro" id="IPR001584">
    <property type="entry name" value="Integrase_cat-core"/>
</dbReference>
<dbReference type="PANTHER" id="PTHR37984">
    <property type="entry name" value="PROTEIN CBG26694"/>
    <property type="match status" value="1"/>
</dbReference>
<evidence type="ECO:0000259" key="21">
    <source>
        <dbReference type="PROSITE" id="PS50013"/>
    </source>
</evidence>
<keyword evidence="13" id="KW-0229">DNA integration</keyword>
<dbReference type="InterPro" id="IPR012337">
    <property type="entry name" value="RNaseH-like_sf"/>
</dbReference>
<keyword evidence="14" id="KW-0695">RNA-directed DNA polymerase</keyword>
<evidence type="ECO:0000256" key="4">
    <source>
        <dbReference type="ARBA" id="ARBA00022670"/>
    </source>
</evidence>
<sequence>MDPAEGSSLQSALELQGAMLGRHEQELSSTRHSVDNLSAQFAGLVERLDRLTLSGFASAPSTVGPSPLSSEPRSRTYASETSKVAYVISLLTGRAREWGTAVWESQARKRQGCWRPFNKADDLWQIIQLSSARWPLLLGGMLRHWLHVFLEGLNDAFKDELYAREVPDRLDDLISLALRLDARRELRRRARMRTEPVASTPLAPSSDESEPMQVDRLRLTAKEKQRRLLEGLCLYCAAQGHHAQSCPVKQSRPPQRVNMSGTVISSTHGSRTKLSVSIITKHASFKGSALIDSGAEGNFIDEEWARARGIFLQPLSSPIIAHGLDGRPLMRLSQITDSVSLLTSGNHREEIRFLVCKSPSAPMVLGHPWLTRHGPFINWADNSINSWSLYCHTHCLVAAPSPVSVSVSLQEEEMDLSRVPSCYHDLRAVFSRSRAVSLPPHRPYDCAIDLLPGTSPPRGRLYSLSAPEREAMEKYLNDSLAAGIIRPSSSPAGAGFFFVKKKDGSLRPCIDYRGLNDITVKNRYPLPLMSSAFDLLQGAEFFTKLDLRNAYHLVRIREGDEWKTAFNTPRGHFEYRVLPFGLSNAPAVFQALDHVQHVRQVLQRLLENQLFVKAEKCEFHVKSVSFLGHIISVEGIRMDPAKVRAISDWPTPDSRKALQRFLGFANFYQRFIRNFGQVSAPLTALTSTRVEFSWSAAAQAAFDELKHRFTSAPILVTPDPSRQFVVEVDASEVGVGAVLSQVSPLDNKLHPCAFFSHRLSPAERNYDIGDRELLAVRLALGEWRHWLEGAALPFLVWTDHKNLEYIRSARRLNARQARWALFFGRFDFTLSYRPGSKNAKPDALSRLFAPPGEPPPDTVIPSGCVVGALTWGIEERVKRGQRGVEVPTGCPAGLLFVPESVRATVLQWGHSSRVMCHPGVRRSLAAIRQRFWWPAMVEDVRRFVGACSVCAQNKSSNSPSAGLLMPLPVPSRPWSHIALDFVVGLPPSSGNTVVLTVVDRFSKAVHFIPLTKLPSAKETARVVIDHVFRIHGLPEDVVSDRGPQFASHFWREFCRQIGASASLSSGFHPQTNGQTERANQDLGRMLRCLASHNPSSWSQQLTWAEYAHNSLPVSSTGMSPFMCCLGYQPPLFPSQGAEAAVPSVQAFIQRCRRTWRRARETLIRTRGRTKTAADRRRRLTPRYICGQRVWLSTKDLPLRVPSRKLAPKFVGPYQITKVVNPVTVRLRLPNSLCRVHPVFHVSKIKPVLRSPHSPTVSPPVVPPPPIMVDGSPAYKVRRILDSRRRGRGHQYLVDWEGYGPEERCWVPARDVLDRSLINEYIQRGPSSSGAPGGAPGGGGTVRTRSSQVNLDSSLPSWCNVCSARSARSSRIVSVDLTRALVFDAVSGYRPHLCLHLSRPCFSRLFSCLPIRIRCPSLLALTEAERSARTGVLANKAILCLIRSWVLSVLTQAWSRLCFGDLRKLEKAVAALQEKCTDMEGRTRRSNIRILNVTEGPGSSSLDSPRQPGGKPLGTVAKLNYNMDCVKILRKAREAGPLQFKGSTIHISPDYPPSKLMITYNGNKKEFCGPVEAMAFVKRNIILDKAE</sequence>
<dbReference type="Gene3D" id="1.10.340.70">
    <property type="match status" value="1"/>
</dbReference>
<dbReference type="InterPro" id="IPR000953">
    <property type="entry name" value="Chromo/chromo_shadow_dom"/>
</dbReference>
<keyword evidence="16" id="KW-0238">DNA-binding</keyword>
<dbReference type="SUPFAM" id="SSF53098">
    <property type="entry name" value="Ribonuclease H-like"/>
    <property type="match status" value="1"/>
</dbReference>
<evidence type="ECO:0000256" key="14">
    <source>
        <dbReference type="ARBA" id="ARBA00022918"/>
    </source>
</evidence>
<feature type="compositionally biased region" description="Gly residues" evidence="20">
    <location>
        <begin position="1330"/>
        <end position="1340"/>
    </location>
</feature>
<feature type="domain" description="Chromo" evidence="21">
    <location>
        <begin position="1274"/>
        <end position="1332"/>
    </location>
</feature>
<dbReference type="InterPro" id="IPR023780">
    <property type="entry name" value="Chromo_domain"/>
</dbReference>
<evidence type="ECO:0000256" key="12">
    <source>
        <dbReference type="ARBA" id="ARBA00022842"/>
    </source>
</evidence>
<evidence type="ECO:0000256" key="8">
    <source>
        <dbReference type="ARBA" id="ARBA00022723"/>
    </source>
</evidence>
<dbReference type="Pfam" id="PF17921">
    <property type="entry name" value="Integrase_H2C2"/>
    <property type="match status" value="1"/>
</dbReference>
<keyword evidence="12" id="KW-0460">Magnesium</keyword>
<organism evidence="23 24">
    <name type="scientific">Labeo rohita</name>
    <name type="common">Indian major carp</name>
    <name type="synonym">Cyprinus rohita</name>
    <dbReference type="NCBI Taxonomy" id="84645"/>
    <lineage>
        <taxon>Eukaryota</taxon>
        <taxon>Metazoa</taxon>
        <taxon>Chordata</taxon>
        <taxon>Craniata</taxon>
        <taxon>Vertebrata</taxon>
        <taxon>Euteleostomi</taxon>
        <taxon>Actinopterygii</taxon>
        <taxon>Neopterygii</taxon>
        <taxon>Teleostei</taxon>
        <taxon>Ostariophysi</taxon>
        <taxon>Cypriniformes</taxon>
        <taxon>Cyprinidae</taxon>
        <taxon>Labeoninae</taxon>
        <taxon>Labeonini</taxon>
        <taxon>Labeo</taxon>
    </lineage>
</organism>
<evidence type="ECO:0000256" key="19">
    <source>
        <dbReference type="ARBA" id="ARBA00039658"/>
    </source>
</evidence>
<evidence type="ECO:0000256" key="15">
    <source>
        <dbReference type="ARBA" id="ARBA00022932"/>
    </source>
</evidence>
<evidence type="ECO:0000256" key="18">
    <source>
        <dbReference type="ARBA" id="ARBA00023268"/>
    </source>
</evidence>
<dbReference type="SUPFAM" id="SSF54160">
    <property type="entry name" value="Chromo domain-like"/>
    <property type="match status" value="1"/>
</dbReference>